<comment type="caution">
    <text evidence="1">The sequence shown here is derived from an EMBL/GenBank/DDBJ whole genome shotgun (WGS) entry which is preliminary data.</text>
</comment>
<name>A0A7W3JRV3_9MICO</name>
<gene>
    <name evidence="1" type="ORF">FB555_000144</name>
</gene>
<dbReference type="InterPro" id="IPR047976">
    <property type="entry name" value="Anti_VapB2-like"/>
</dbReference>
<evidence type="ECO:0000313" key="2">
    <source>
        <dbReference type="Proteomes" id="UP000524237"/>
    </source>
</evidence>
<protein>
    <submittedName>
        <fullName evidence="1">Antitoxin VapB</fullName>
    </submittedName>
</protein>
<evidence type="ECO:0000313" key="1">
    <source>
        <dbReference type="EMBL" id="MBA8828073.1"/>
    </source>
</evidence>
<accession>A0A7W3JRV3</accession>
<reference evidence="1 2" key="1">
    <citation type="submission" date="2020-07" db="EMBL/GenBank/DDBJ databases">
        <title>Sequencing the genomes of 1000 actinobacteria strains.</title>
        <authorList>
            <person name="Klenk H.-P."/>
        </authorList>
    </citation>
    <scope>NUCLEOTIDE SEQUENCE [LARGE SCALE GENOMIC DNA]</scope>
    <source>
        <strain evidence="1 2">DSM 23737</strain>
    </source>
</reference>
<dbReference type="InterPro" id="IPR037914">
    <property type="entry name" value="SpoVT-AbrB_sf"/>
</dbReference>
<dbReference type="SUPFAM" id="SSF89447">
    <property type="entry name" value="AbrB/MazE/MraZ-like"/>
    <property type="match status" value="1"/>
</dbReference>
<proteinExistence type="predicted"/>
<keyword evidence="2" id="KW-1185">Reference proteome</keyword>
<dbReference type="EMBL" id="JACGWU010000001">
    <property type="protein sequence ID" value="MBA8828073.1"/>
    <property type="molecule type" value="Genomic_DNA"/>
</dbReference>
<organism evidence="1 2">
    <name type="scientific">Alpinimonas psychrophila</name>
    <dbReference type="NCBI Taxonomy" id="748908"/>
    <lineage>
        <taxon>Bacteria</taxon>
        <taxon>Bacillati</taxon>
        <taxon>Actinomycetota</taxon>
        <taxon>Actinomycetes</taxon>
        <taxon>Micrococcales</taxon>
        <taxon>Microbacteriaceae</taxon>
        <taxon>Alpinimonas</taxon>
    </lineage>
</organism>
<dbReference type="NCBIfam" id="NF040493">
    <property type="entry name" value="TA_anti_VapB"/>
    <property type="match status" value="1"/>
</dbReference>
<sequence>MVSSKLFFNNTTQAVRLPKDVAFPSNVAEVDIILQGDARILVPKGTGWQWWAQHGPRLPEDFNLHREEFPPEKEPSDWFSK</sequence>
<dbReference type="Proteomes" id="UP000524237">
    <property type="component" value="Unassembled WGS sequence"/>
</dbReference>
<dbReference type="RefSeq" id="WP_182483536.1">
    <property type="nucleotide sequence ID" value="NZ_JACGWU010000001.1"/>
</dbReference>
<dbReference type="AlphaFoldDB" id="A0A7W3JRV3"/>
<dbReference type="Gene3D" id="2.10.260.10">
    <property type="match status" value="1"/>
</dbReference>